<dbReference type="Gene3D" id="3.40.50.720">
    <property type="entry name" value="NAD(P)-binding Rossmann-like Domain"/>
    <property type="match status" value="1"/>
</dbReference>
<dbReference type="AlphaFoldDB" id="A0A7Y9RX76"/>
<feature type="domain" description="NAD-dependent epimerase/dehydratase" evidence="1">
    <location>
        <begin position="8"/>
        <end position="265"/>
    </location>
</feature>
<dbReference type="InterPro" id="IPR036291">
    <property type="entry name" value="NAD(P)-bd_dom_sf"/>
</dbReference>
<proteinExistence type="predicted"/>
<evidence type="ECO:0000313" key="2">
    <source>
        <dbReference type="EMBL" id="NYG57910.1"/>
    </source>
</evidence>
<dbReference type="PANTHER" id="PTHR43245:SF13">
    <property type="entry name" value="UDP-D-APIOSE_UDP-D-XYLOSE SYNTHASE 2"/>
    <property type="match status" value="1"/>
</dbReference>
<accession>A0A7Y9RX76</accession>
<dbReference type="RefSeq" id="WP_179501122.1">
    <property type="nucleotide sequence ID" value="NZ_JACCAA010000001.1"/>
</dbReference>
<dbReference type="InterPro" id="IPR001509">
    <property type="entry name" value="Epimerase_deHydtase"/>
</dbReference>
<dbReference type="InterPro" id="IPR050177">
    <property type="entry name" value="Lipid_A_modif_metabolic_enz"/>
</dbReference>
<keyword evidence="3" id="KW-1185">Reference proteome</keyword>
<gene>
    <name evidence="2" type="ORF">BJ980_000833</name>
</gene>
<dbReference type="Proteomes" id="UP000540656">
    <property type="component" value="Unassembled WGS sequence"/>
</dbReference>
<evidence type="ECO:0000313" key="3">
    <source>
        <dbReference type="Proteomes" id="UP000540656"/>
    </source>
</evidence>
<name>A0A7Y9RX76_9ACTN</name>
<reference evidence="2 3" key="1">
    <citation type="submission" date="2020-07" db="EMBL/GenBank/DDBJ databases">
        <title>Sequencing the genomes of 1000 actinobacteria strains.</title>
        <authorList>
            <person name="Klenk H.-P."/>
        </authorList>
    </citation>
    <scope>NUCLEOTIDE SEQUENCE [LARGE SCALE GENOMIC DNA]</scope>
    <source>
        <strain evidence="2 3">DSM 23819</strain>
    </source>
</reference>
<protein>
    <submittedName>
        <fullName evidence="2">Nucleoside-diphosphate-sugar epimerase</fullName>
    </submittedName>
</protein>
<organism evidence="2 3">
    <name type="scientific">Nocardioides daedukensis</name>
    <dbReference type="NCBI Taxonomy" id="634462"/>
    <lineage>
        <taxon>Bacteria</taxon>
        <taxon>Bacillati</taxon>
        <taxon>Actinomycetota</taxon>
        <taxon>Actinomycetes</taxon>
        <taxon>Propionibacteriales</taxon>
        <taxon>Nocardioidaceae</taxon>
        <taxon>Nocardioides</taxon>
    </lineage>
</organism>
<comment type="caution">
    <text evidence="2">The sequence shown here is derived from an EMBL/GenBank/DDBJ whole genome shotgun (WGS) entry which is preliminary data.</text>
</comment>
<dbReference type="PANTHER" id="PTHR43245">
    <property type="entry name" value="BIFUNCTIONAL POLYMYXIN RESISTANCE PROTEIN ARNA"/>
    <property type="match status" value="1"/>
</dbReference>
<dbReference type="SUPFAM" id="SSF51735">
    <property type="entry name" value="NAD(P)-binding Rossmann-fold domains"/>
    <property type="match status" value="1"/>
</dbReference>
<dbReference type="Pfam" id="PF01370">
    <property type="entry name" value="Epimerase"/>
    <property type="match status" value="1"/>
</dbReference>
<sequence>MSERAQRVLVTGSAGFIGGYVVEELLSRGYAVTGIDNYSKYGPVTKSYDYHPAYRFVEGDVRDVELLVGLLKDCDHLIAGAALIGGISYFHTYAYDLLATNERIIAATCDAAIRSMSGGKLKKVTYLSSSMVFESTRRWPSVEGDELRVPPPMSSYGFQKLAVEYFARAAYDQYGLPFTIVRPFNCVGVGEGRAVGDVKITSGNVKLAMSHVVPDLIQKVLMGQDPLHVLGDGQQVRHYTYGSDLARGIVGAMESDAAIGDDFNLSTAASTTVLELAETIWRKINGPVRPFSVVSDPPFLHDVERRVPDVSKARDVLGFEAKTTLDQMLDVVIPWVRQALADGVI</sequence>
<dbReference type="EMBL" id="JACCAA010000001">
    <property type="protein sequence ID" value="NYG57910.1"/>
    <property type="molecule type" value="Genomic_DNA"/>
</dbReference>
<evidence type="ECO:0000259" key="1">
    <source>
        <dbReference type="Pfam" id="PF01370"/>
    </source>
</evidence>